<dbReference type="EMBL" id="ABXV02000011">
    <property type="protein sequence ID" value="EFB73669.1"/>
    <property type="molecule type" value="Genomic_DNA"/>
</dbReference>
<gene>
    <name evidence="1" type="ORF">PROVRUST_04941</name>
</gene>
<accession>D1NYX1</accession>
<proteinExistence type="predicted"/>
<protein>
    <submittedName>
        <fullName evidence="1">Uncharacterized protein</fullName>
    </submittedName>
</protein>
<reference evidence="1" key="1">
    <citation type="submission" date="2009-12" db="EMBL/GenBank/DDBJ databases">
        <authorList>
            <person name="Weinstock G."/>
            <person name="Sodergren E."/>
            <person name="Clifton S."/>
            <person name="Fulton L."/>
            <person name="Fulton B."/>
            <person name="Courtney L."/>
            <person name="Fronick C."/>
            <person name="Harrison M."/>
            <person name="Strong C."/>
            <person name="Farmer C."/>
            <person name="Delahaunty K."/>
            <person name="Markovic C."/>
            <person name="Hall O."/>
            <person name="Minx P."/>
            <person name="Tomlinson C."/>
            <person name="Mitreva M."/>
            <person name="Nelson J."/>
            <person name="Hou S."/>
            <person name="Wollam A."/>
            <person name="Pepin K.H."/>
            <person name="Johnson M."/>
            <person name="Bhonagiri V."/>
            <person name="Nash W.E."/>
            <person name="Warren W."/>
            <person name="Chinwalla A."/>
            <person name="Mardis E.R."/>
            <person name="Wilson R.K."/>
        </authorList>
    </citation>
    <scope>NUCLEOTIDE SEQUENCE [LARGE SCALE GENOMIC DNA]</scope>
    <source>
        <strain evidence="1">DSM 4541</strain>
    </source>
</reference>
<keyword evidence="2" id="KW-1185">Reference proteome</keyword>
<sequence>MKDDFLLECKQAGLDAVEPIFLSVDPPSTIELLFETLKKSKVMVPKLIEVLHMFMKQRNVKIEVSDNKKIIELSGYSEEEVRRLLEASEVIQISHKENDNDTI</sequence>
<comment type="caution">
    <text evidence="1">The sequence shown here is derived from an EMBL/GenBank/DDBJ whole genome shotgun (WGS) entry which is preliminary data.</text>
</comment>
<organism evidence="1 2">
    <name type="scientific">Providencia rustigianii DSM 4541</name>
    <dbReference type="NCBI Taxonomy" id="500637"/>
    <lineage>
        <taxon>Bacteria</taxon>
        <taxon>Pseudomonadati</taxon>
        <taxon>Pseudomonadota</taxon>
        <taxon>Gammaproteobacteria</taxon>
        <taxon>Enterobacterales</taxon>
        <taxon>Morganellaceae</taxon>
        <taxon>Providencia</taxon>
    </lineage>
</organism>
<dbReference type="AlphaFoldDB" id="D1NYX1"/>
<dbReference type="Proteomes" id="UP000005512">
    <property type="component" value="Unassembled WGS sequence"/>
</dbReference>
<evidence type="ECO:0000313" key="1">
    <source>
        <dbReference type="EMBL" id="EFB73669.1"/>
    </source>
</evidence>
<name>D1NYX1_9GAMM</name>
<evidence type="ECO:0000313" key="2">
    <source>
        <dbReference type="Proteomes" id="UP000005512"/>
    </source>
</evidence>
<dbReference type="HOGENOM" id="CLU_2261308_0_0_6"/>